<gene>
    <name evidence="1" type="ORF">EV182_003345</name>
</gene>
<feature type="non-terminal residue" evidence="1">
    <location>
        <position position="532"/>
    </location>
</feature>
<reference evidence="1" key="1">
    <citation type="submission" date="2022-06" db="EMBL/GenBank/DDBJ databases">
        <title>Phylogenomic reconstructions and comparative analyses of Kickxellomycotina fungi.</title>
        <authorList>
            <person name="Reynolds N.K."/>
            <person name="Stajich J.E."/>
            <person name="Barry K."/>
            <person name="Grigoriev I.V."/>
            <person name="Crous P."/>
            <person name="Smith M.E."/>
        </authorList>
    </citation>
    <scope>NUCLEOTIDE SEQUENCE</scope>
    <source>
        <strain evidence="1">RSA 2271</strain>
    </source>
</reference>
<accession>A0ACC1HDY7</accession>
<evidence type="ECO:0000313" key="2">
    <source>
        <dbReference type="Proteomes" id="UP001145114"/>
    </source>
</evidence>
<name>A0ACC1HDY7_9FUNG</name>
<dbReference type="EMBL" id="JAMZIH010005994">
    <property type="protein sequence ID" value="KAJ1674402.1"/>
    <property type="molecule type" value="Genomic_DNA"/>
</dbReference>
<organism evidence="1 2">
    <name type="scientific">Spiromyces aspiralis</name>
    <dbReference type="NCBI Taxonomy" id="68401"/>
    <lineage>
        <taxon>Eukaryota</taxon>
        <taxon>Fungi</taxon>
        <taxon>Fungi incertae sedis</taxon>
        <taxon>Zoopagomycota</taxon>
        <taxon>Kickxellomycotina</taxon>
        <taxon>Kickxellomycetes</taxon>
        <taxon>Kickxellales</taxon>
        <taxon>Kickxellaceae</taxon>
        <taxon>Spiromyces</taxon>
    </lineage>
</organism>
<comment type="caution">
    <text evidence="1">The sequence shown here is derived from an EMBL/GenBank/DDBJ whole genome shotgun (WGS) entry which is preliminary data.</text>
</comment>
<proteinExistence type="predicted"/>
<evidence type="ECO:0000313" key="1">
    <source>
        <dbReference type="EMBL" id="KAJ1674402.1"/>
    </source>
</evidence>
<protein>
    <submittedName>
        <fullName evidence="1">Uncharacterized protein</fullName>
    </submittedName>
</protein>
<dbReference type="Proteomes" id="UP001145114">
    <property type="component" value="Unassembled WGS sequence"/>
</dbReference>
<sequence length="532" mass="60170">MFASRAETTKPESKSAGGTLPRKYYRGSTRDMFEQLVVERRVPTDFPADYLNPRERALQRKLAVVKLMTNVKNGILPSTDELTSQLKDIDFKGIRNRFHSHDIRNIVRDLEATSHAMVRVLEEKNSDNLLQDVILDLGLASKDAAKAAKRTSGAAAPKSEEYGLAKLRENFMTVLQAISSSSNFRKSITEITDWISDVVGTEASTHLGNKETYKSGDKAKAAITQIPSNAVNKITKAIPDLTDPNSPEAKRELAMLCERLRLIVSDIRSDPNAEHSIKSLISTLQYWYSWSAQRGGEIGDTARQSQKSVALNNAKSNTMQMLARVAGGTSAQPIVDCLRTLFEQYRNDASEQQLADQWRKHWKWMMKLDPDDLHSDEFTDRTQDLLRRTRAMTDPNTKQAFQDLRREARIYMDAVQNDPAMSELTADLSQLSKHTTMADVEDPEERLRRLSALRSDFFMNIPALLEYIRYIPLPRIQSVTNVNEFALDNMVIDLEKFVPHRCGANMRSEYYPRASVINDIHAKHSATGANSE</sequence>
<keyword evidence="2" id="KW-1185">Reference proteome</keyword>